<feature type="domain" description="IclR-ED" evidence="5">
    <location>
        <begin position="79"/>
        <end position="260"/>
    </location>
</feature>
<proteinExistence type="predicted"/>
<sequence>MEFKGAEAPRYRDGAQSIHRTAALLREIAAARGGGASLSKLSAATGLVPSTVHRMLQALVDEELLAKDPATRTYRAGPLLYELGLAAAPRLDLRKICAPVLQRIAEATGDSVYLTVRSGDDALTLDRREGSFPIKALPQEIGNRRPLGVGAGALAVLAALPAPEGEALVIANAARYGRYRLTAERVGTELAAARERGHTVSTGRFVARYRGVAVPFGGLETPAASLCVIAISERLKPERIERVAELLHREVAAIGTLLADQAPPEPTGHW</sequence>
<reference evidence="6 7" key="1">
    <citation type="submission" date="2021-05" db="EMBL/GenBank/DDBJ databases">
        <title>Roseococcus sp. XZZS9, whole genome shotgun sequencing project.</title>
        <authorList>
            <person name="Zhao G."/>
            <person name="Shen L."/>
        </authorList>
    </citation>
    <scope>NUCLEOTIDE SEQUENCE [LARGE SCALE GENOMIC DNA]</scope>
    <source>
        <strain evidence="6 7">XZZS9</strain>
    </source>
</reference>
<accession>A0ABS5Q9N5</accession>
<dbReference type="InterPro" id="IPR029016">
    <property type="entry name" value="GAF-like_dom_sf"/>
</dbReference>
<dbReference type="Pfam" id="PF09339">
    <property type="entry name" value="HTH_IclR"/>
    <property type="match status" value="1"/>
</dbReference>
<dbReference type="SUPFAM" id="SSF55781">
    <property type="entry name" value="GAF domain-like"/>
    <property type="match status" value="1"/>
</dbReference>
<dbReference type="PANTHER" id="PTHR30136:SF39">
    <property type="entry name" value="TRANSCRIPTIONAL REGULATORY PROTEIN"/>
    <property type="match status" value="1"/>
</dbReference>
<dbReference type="InterPro" id="IPR014757">
    <property type="entry name" value="Tscrpt_reg_IclR_C"/>
</dbReference>
<keyword evidence="1" id="KW-0805">Transcription regulation</keyword>
<dbReference type="EMBL" id="JAHCDA010000001">
    <property type="protein sequence ID" value="MBS7810424.1"/>
    <property type="molecule type" value="Genomic_DNA"/>
</dbReference>
<dbReference type="InterPro" id="IPR036388">
    <property type="entry name" value="WH-like_DNA-bd_sf"/>
</dbReference>
<gene>
    <name evidence="6" type="ORF">KHU32_05715</name>
</gene>
<comment type="caution">
    <text evidence="6">The sequence shown here is derived from an EMBL/GenBank/DDBJ whole genome shotgun (WGS) entry which is preliminary data.</text>
</comment>
<name>A0ABS5Q9N5_9PROT</name>
<dbReference type="RefSeq" id="WP_213669044.1">
    <property type="nucleotide sequence ID" value="NZ_JAHCDA010000001.1"/>
</dbReference>
<evidence type="ECO:0000256" key="3">
    <source>
        <dbReference type="ARBA" id="ARBA00023163"/>
    </source>
</evidence>
<keyword evidence="2" id="KW-0238">DNA-binding</keyword>
<evidence type="ECO:0000313" key="7">
    <source>
        <dbReference type="Proteomes" id="UP000766336"/>
    </source>
</evidence>
<evidence type="ECO:0000259" key="4">
    <source>
        <dbReference type="PROSITE" id="PS51077"/>
    </source>
</evidence>
<feature type="domain" description="HTH iclR-type" evidence="4">
    <location>
        <begin position="15"/>
        <end position="78"/>
    </location>
</feature>
<evidence type="ECO:0000256" key="2">
    <source>
        <dbReference type="ARBA" id="ARBA00023125"/>
    </source>
</evidence>
<evidence type="ECO:0000259" key="5">
    <source>
        <dbReference type="PROSITE" id="PS51078"/>
    </source>
</evidence>
<dbReference type="PROSITE" id="PS51077">
    <property type="entry name" value="HTH_ICLR"/>
    <property type="match status" value="1"/>
</dbReference>
<dbReference type="Proteomes" id="UP000766336">
    <property type="component" value="Unassembled WGS sequence"/>
</dbReference>
<dbReference type="Gene3D" id="1.10.10.10">
    <property type="entry name" value="Winged helix-like DNA-binding domain superfamily/Winged helix DNA-binding domain"/>
    <property type="match status" value="1"/>
</dbReference>
<dbReference type="SMART" id="SM00346">
    <property type="entry name" value="HTH_ICLR"/>
    <property type="match status" value="1"/>
</dbReference>
<dbReference type="PANTHER" id="PTHR30136">
    <property type="entry name" value="HELIX-TURN-HELIX TRANSCRIPTIONAL REGULATOR, ICLR FAMILY"/>
    <property type="match status" value="1"/>
</dbReference>
<dbReference type="Gene3D" id="3.30.450.40">
    <property type="match status" value="1"/>
</dbReference>
<dbReference type="InterPro" id="IPR050707">
    <property type="entry name" value="HTH_MetabolicPath_Reg"/>
</dbReference>
<protein>
    <submittedName>
        <fullName evidence="6">IclR family transcriptional regulator</fullName>
    </submittedName>
</protein>
<organism evidence="6 7">
    <name type="scientific">Roseococcus pinisoli</name>
    <dbReference type="NCBI Taxonomy" id="2835040"/>
    <lineage>
        <taxon>Bacteria</taxon>
        <taxon>Pseudomonadati</taxon>
        <taxon>Pseudomonadota</taxon>
        <taxon>Alphaproteobacteria</taxon>
        <taxon>Acetobacterales</taxon>
        <taxon>Roseomonadaceae</taxon>
        <taxon>Roseococcus</taxon>
    </lineage>
</organism>
<keyword evidence="3" id="KW-0804">Transcription</keyword>
<dbReference type="InterPro" id="IPR036390">
    <property type="entry name" value="WH_DNA-bd_sf"/>
</dbReference>
<dbReference type="SUPFAM" id="SSF46785">
    <property type="entry name" value="Winged helix' DNA-binding domain"/>
    <property type="match status" value="1"/>
</dbReference>
<dbReference type="PROSITE" id="PS51078">
    <property type="entry name" value="ICLR_ED"/>
    <property type="match status" value="1"/>
</dbReference>
<keyword evidence="7" id="KW-1185">Reference proteome</keyword>
<evidence type="ECO:0000256" key="1">
    <source>
        <dbReference type="ARBA" id="ARBA00023015"/>
    </source>
</evidence>
<dbReference type="Pfam" id="PF01614">
    <property type="entry name" value="IclR_C"/>
    <property type="match status" value="1"/>
</dbReference>
<dbReference type="InterPro" id="IPR005471">
    <property type="entry name" value="Tscrpt_reg_IclR_N"/>
</dbReference>
<evidence type="ECO:0000313" key="6">
    <source>
        <dbReference type="EMBL" id="MBS7810424.1"/>
    </source>
</evidence>